<keyword evidence="1" id="KW-1133">Transmembrane helix</keyword>
<accession>A0A292Q2M0</accession>
<gene>
    <name evidence="2" type="ORF">GSTUAT00002875001</name>
</gene>
<evidence type="ECO:0000313" key="3">
    <source>
        <dbReference type="Proteomes" id="UP001412239"/>
    </source>
</evidence>
<keyword evidence="1" id="KW-0812">Transmembrane</keyword>
<name>A0A292Q2M0_9PEZI</name>
<organism evidence="2 3">
    <name type="scientific">Tuber aestivum</name>
    <name type="common">summer truffle</name>
    <dbReference type="NCBI Taxonomy" id="59557"/>
    <lineage>
        <taxon>Eukaryota</taxon>
        <taxon>Fungi</taxon>
        <taxon>Dikarya</taxon>
        <taxon>Ascomycota</taxon>
        <taxon>Pezizomycotina</taxon>
        <taxon>Pezizomycetes</taxon>
        <taxon>Pezizales</taxon>
        <taxon>Tuberaceae</taxon>
        <taxon>Tuber</taxon>
    </lineage>
</organism>
<reference evidence="2" key="1">
    <citation type="submission" date="2015-10" db="EMBL/GenBank/DDBJ databases">
        <authorList>
            <person name="Regsiter A."/>
            <person name="william w."/>
        </authorList>
    </citation>
    <scope>NUCLEOTIDE SEQUENCE</scope>
    <source>
        <strain evidence="2">Montdore</strain>
    </source>
</reference>
<proteinExistence type="predicted"/>
<feature type="transmembrane region" description="Helical" evidence="1">
    <location>
        <begin position="34"/>
        <end position="56"/>
    </location>
</feature>
<evidence type="ECO:0000256" key="1">
    <source>
        <dbReference type="SAM" id="Phobius"/>
    </source>
</evidence>
<feature type="non-terminal residue" evidence="2">
    <location>
        <position position="1"/>
    </location>
</feature>
<keyword evidence="1" id="KW-0472">Membrane</keyword>
<dbReference type="AlphaFoldDB" id="A0A292Q2M0"/>
<dbReference type="Proteomes" id="UP001412239">
    <property type="component" value="Unassembled WGS sequence"/>
</dbReference>
<protein>
    <submittedName>
        <fullName evidence="2">Uncharacterized protein</fullName>
    </submittedName>
</protein>
<keyword evidence="3" id="KW-1185">Reference proteome</keyword>
<dbReference type="EMBL" id="LN890979">
    <property type="protein sequence ID" value="CUS12960.1"/>
    <property type="molecule type" value="Genomic_DNA"/>
</dbReference>
<evidence type="ECO:0000313" key="2">
    <source>
        <dbReference type="EMBL" id="CUS12960.1"/>
    </source>
</evidence>
<sequence length="150" mass="17116">MAVSGFVVGLPCTGIRLRVDPRLRAMIDISWGEFLKTVCLVGALLGLWILLWRWFVSGLLEIYEHRENLLEWVEWSHAADQATVPRIGFLYICGRTFSGWRVDAGGFDIRLVNTPINHHEYALGRWADHRLVYAADFYLVQVGNKSLDLG</sequence>